<organism evidence="2">
    <name type="scientific">marine sediment metagenome</name>
    <dbReference type="NCBI Taxonomy" id="412755"/>
    <lineage>
        <taxon>unclassified sequences</taxon>
        <taxon>metagenomes</taxon>
        <taxon>ecological metagenomes</taxon>
    </lineage>
</organism>
<reference evidence="2" key="1">
    <citation type="journal article" date="2015" name="Nature">
        <title>Complex archaea that bridge the gap between prokaryotes and eukaryotes.</title>
        <authorList>
            <person name="Spang A."/>
            <person name="Saw J.H."/>
            <person name="Jorgensen S.L."/>
            <person name="Zaremba-Niedzwiedzka K."/>
            <person name="Martijn J."/>
            <person name="Lind A.E."/>
            <person name="van Eijk R."/>
            <person name="Schleper C."/>
            <person name="Guy L."/>
            <person name="Ettema T.J."/>
        </authorList>
    </citation>
    <scope>NUCLEOTIDE SEQUENCE</scope>
</reference>
<accession>A0A0F9D059</accession>
<dbReference type="EMBL" id="LAZR01033788">
    <property type="protein sequence ID" value="KKL47106.1"/>
    <property type="molecule type" value="Genomic_DNA"/>
</dbReference>
<feature type="non-terminal residue" evidence="2">
    <location>
        <position position="28"/>
    </location>
</feature>
<gene>
    <name evidence="2" type="ORF">LCGC14_2338800</name>
</gene>
<evidence type="ECO:0000256" key="1">
    <source>
        <dbReference type="SAM" id="Phobius"/>
    </source>
</evidence>
<dbReference type="AlphaFoldDB" id="A0A0F9D059"/>
<comment type="caution">
    <text evidence="2">The sequence shown here is derived from an EMBL/GenBank/DDBJ whole genome shotgun (WGS) entry which is preliminary data.</text>
</comment>
<sequence length="28" mass="3492">MNILKRIRWDYLIAYSLMFAGCVAFWYF</sequence>
<proteinExistence type="predicted"/>
<name>A0A0F9D059_9ZZZZ</name>
<protein>
    <submittedName>
        <fullName evidence="2">Uncharacterized protein</fullName>
    </submittedName>
</protein>
<feature type="transmembrane region" description="Helical" evidence="1">
    <location>
        <begin position="9"/>
        <end position="27"/>
    </location>
</feature>
<keyword evidence="1" id="KW-1133">Transmembrane helix</keyword>
<evidence type="ECO:0000313" key="2">
    <source>
        <dbReference type="EMBL" id="KKL47106.1"/>
    </source>
</evidence>
<keyword evidence="1" id="KW-0472">Membrane</keyword>
<dbReference type="PROSITE" id="PS51257">
    <property type="entry name" value="PROKAR_LIPOPROTEIN"/>
    <property type="match status" value="1"/>
</dbReference>
<keyword evidence="1" id="KW-0812">Transmembrane</keyword>